<dbReference type="PROSITE" id="PS51402">
    <property type="entry name" value="CATALASE_3"/>
    <property type="match status" value="1"/>
</dbReference>
<evidence type="ECO:0000256" key="8">
    <source>
        <dbReference type="ARBA" id="ARBA00023324"/>
    </source>
</evidence>
<keyword evidence="7" id="KW-0408">Iron</keyword>
<sequence>MSYRLGANHQALPVNRPHAADVRNHQRDGAMRFDGNGGGRPNYEPNSVNGPAQSPAAAEPPLRISGDAARYDHREGNDDYAQAGALFRLIGAEAQDRLMDNIAGSLGQAPDAIQQRQLKHFYAADPAYGAGVAKRLDRVTVAAE</sequence>
<feature type="region of interest" description="Disordered" evidence="9">
    <location>
        <begin position="1"/>
        <end position="67"/>
    </location>
</feature>
<evidence type="ECO:0000256" key="5">
    <source>
        <dbReference type="ARBA" id="ARBA00022723"/>
    </source>
</evidence>
<keyword evidence="4" id="KW-0349">Heme</keyword>
<feature type="domain" description="Catalase immune-responsive" evidence="11">
    <location>
        <begin position="75"/>
        <end position="136"/>
    </location>
</feature>
<comment type="similarity">
    <text evidence="1">Belongs to the catalase family.</text>
</comment>
<reference evidence="12 13" key="1">
    <citation type="submission" date="2021-03" db="EMBL/GenBank/DDBJ databases">
        <title>Genomic Encyclopedia of Type Strains, Phase III (KMG-III): the genomes of soil and plant-associated and newly described type strains.</title>
        <authorList>
            <person name="Whitman W."/>
        </authorList>
    </citation>
    <scope>NUCLEOTIDE SEQUENCE [LARGE SCALE GENOMIC DNA]</scope>
    <source>
        <strain evidence="12 13">IMMIB AFH-6</strain>
    </source>
</reference>
<evidence type="ECO:0000256" key="9">
    <source>
        <dbReference type="SAM" id="MobiDB-lite"/>
    </source>
</evidence>
<evidence type="ECO:0000256" key="1">
    <source>
        <dbReference type="ARBA" id="ARBA00005329"/>
    </source>
</evidence>
<dbReference type="PANTHER" id="PTHR11465:SF9">
    <property type="entry name" value="CATALASE"/>
    <property type="match status" value="1"/>
</dbReference>
<dbReference type="InterPro" id="IPR011614">
    <property type="entry name" value="Catalase_core"/>
</dbReference>
<evidence type="ECO:0000256" key="4">
    <source>
        <dbReference type="ARBA" id="ARBA00022617"/>
    </source>
</evidence>
<feature type="domain" description="Catalase core" evidence="10">
    <location>
        <begin position="2"/>
        <end position="49"/>
    </location>
</feature>
<keyword evidence="8" id="KW-0376">Hydrogen peroxide</keyword>
<evidence type="ECO:0000256" key="7">
    <source>
        <dbReference type="ARBA" id="ARBA00023004"/>
    </source>
</evidence>
<keyword evidence="3" id="KW-0575">Peroxidase</keyword>
<proteinExistence type="inferred from homology"/>
<feature type="compositionally biased region" description="Basic and acidic residues" evidence="9">
    <location>
        <begin position="18"/>
        <end position="31"/>
    </location>
</feature>
<evidence type="ECO:0000256" key="3">
    <source>
        <dbReference type="ARBA" id="ARBA00022559"/>
    </source>
</evidence>
<keyword evidence="6" id="KW-0560">Oxidoreductase</keyword>
<dbReference type="Gene3D" id="2.40.180.10">
    <property type="entry name" value="Catalase core domain"/>
    <property type="match status" value="1"/>
</dbReference>
<dbReference type="InterPro" id="IPR018028">
    <property type="entry name" value="Catalase"/>
</dbReference>
<dbReference type="Pfam" id="PF00199">
    <property type="entry name" value="Catalase"/>
    <property type="match status" value="1"/>
</dbReference>
<dbReference type="Pfam" id="PF06628">
    <property type="entry name" value="Catalase-rel"/>
    <property type="match status" value="1"/>
</dbReference>
<dbReference type="RefSeq" id="WP_246500485.1">
    <property type="nucleotide sequence ID" value="NZ_JAGINP010000004.1"/>
</dbReference>
<gene>
    <name evidence="12" type="ORF">J2851_001484</name>
</gene>
<dbReference type="InterPro" id="IPR010582">
    <property type="entry name" value="Catalase_immune_responsive"/>
</dbReference>
<accession>A0ABS4SGN8</accession>
<evidence type="ECO:0000313" key="12">
    <source>
        <dbReference type="EMBL" id="MBP2291735.1"/>
    </source>
</evidence>
<dbReference type="SUPFAM" id="SSF56634">
    <property type="entry name" value="Heme-dependent catalase-like"/>
    <property type="match status" value="1"/>
</dbReference>
<keyword evidence="13" id="KW-1185">Reference proteome</keyword>
<dbReference type="PANTHER" id="PTHR11465">
    <property type="entry name" value="CATALASE"/>
    <property type="match status" value="1"/>
</dbReference>
<dbReference type="EMBL" id="JAGINP010000004">
    <property type="protein sequence ID" value="MBP2291735.1"/>
    <property type="molecule type" value="Genomic_DNA"/>
</dbReference>
<protein>
    <recommendedName>
        <fullName evidence="2">catalase</fullName>
        <ecNumber evidence="2">1.11.1.6</ecNumber>
    </recommendedName>
</protein>
<name>A0ABS4SGN8_9PROT</name>
<evidence type="ECO:0000256" key="6">
    <source>
        <dbReference type="ARBA" id="ARBA00023002"/>
    </source>
</evidence>
<dbReference type="InterPro" id="IPR020835">
    <property type="entry name" value="Catalase_sf"/>
</dbReference>
<organism evidence="12 13">
    <name type="scientific">Azospirillum rugosum</name>
    <dbReference type="NCBI Taxonomy" id="416170"/>
    <lineage>
        <taxon>Bacteria</taxon>
        <taxon>Pseudomonadati</taxon>
        <taxon>Pseudomonadota</taxon>
        <taxon>Alphaproteobacteria</taxon>
        <taxon>Rhodospirillales</taxon>
        <taxon>Azospirillaceae</taxon>
        <taxon>Azospirillum</taxon>
    </lineage>
</organism>
<dbReference type="EC" id="1.11.1.6" evidence="2"/>
<comment type="caution">
    <text evidence="12">The sequence shown here is derived from an EMBL/GenBank/DDBJ whole genome shotgun (WGS) entry which is preliminary data.</text>
</comment>
<evidence type="ECO:0000313" key="13">
    <source>
        <dbReference type="Proteomes" id="UP000781958"/>
    </source>
</evidence>
<evidence type="ECO:0000259" key="11">
    <source>
        <dbReference type="Pfam" id="PF06628"/>
    </source>
</evidence>
<keyword evidence="5" id="KW-0479">Metal-binding</keyword>
<dbReference type="Proteomes" id="UP000781958">
    <property type="component" value="Unassembled WGS sequence"/>
</dbReference>
<evidence type="ECO:0000259" key="10">
    <source>
        <dbReference type="Pfam" id="PF00199"/>
    </source>
</evidence>
<evidence type="ECO:0000256" key="2">
    <source>
        <dbReference type="ARBA" id="ARBA00012314"/>
    </source>
</evidence>